<dbReference type="AlphaFoldDB" id="A0A7I7QP22"/>
<dbReference type="SMART" id="SM01012">
    <property type="entry name" value="ANTAR"/>
    <property type="match status" value="1"/>
</dbReference>
<organism evidence="2 3">
    <name type="scientific">Mycolicibacterium sediminis</name>
    <dbReference type="NCBI Taxonomy" id="1286180"/>
    <lineage>
        <taxon>Bacteria</taxon>
        <taxon>Bacillati</taxon>
        <taxon>Actinomycetota</taxon>
        <taxon>Actinomycetes</taxon>
        <taxon>Mycobacteriales</taxon>
        <taxon>Mycobacteriaceae</taxon>
        <taxon>Mycolicibacterium</taxon>
    </lineage>
</organism>
<reference evidence="2 3" key="1">
    <citation type="journal article" date="2019" name="Emerg. Microbes Infect.">
        <title>Comprehensive subspecies identification of 175 nontuberculous mycobacteria species based on 7547 genomic profiles.</title>
        <authorList>
            <person name="Matsumoto Y."/>
            <person name="Kinjo T."/>
            <person name="Motooka D."/>
            <person name="Nabeya D."/>
            <person name="Jung N."/>
            <person name="Uechi K."/>
            <person name="Horii T."/>
            <person name="Iida T."/>
            <person name="Fujita J."/>
            <person name="Nakamura S."/>
        </authorList>
    </citation>
    <scope>NUCLEOTIDE SEQUENCE [LARGE SCALE GENOMIC DNA]</scope>
    <source>
        <strain evidence="2 3">JCM 17899</strain>
    </source>
</reference>
<protein>
    <recommendedName>
        <fullName evidence="1">ANTAR domain-containing protein</fullName>
    </recommendedName>
</protein>
<dbReference type="InterPro" id="IPR005561">
    <property type="entry name" value="ANTAR"/>
</dbReference>
<dbReference type="Proteomes" id="UP000467193">
    <property type="component" value="Chromosome"/>
</dbReference>
<dbReference type="Gene3D" id="1.10.10.10">
    <property type="entry name" value="Winged helix-like DNA-binding domain superfamily/Winged helix DNA-binding domain"/>
    <property type="match status" value="1"/>
</dbReference>
<proteinExistence type="predicted"/>
<dbReference type="PROSITE" id="PS50921">
    <property type="entry name" value="ANTAR"/>
    <property type="match status" value="1"/>
</dbReference>
<feature type="domain" description="ANTAR" evidence="1">
    <location>
        <begin position="14"/>
        <end position="75"/>
    </location>
</feature>
<keyword evidence="3" id="KW-1185">Reference proteome</keyword>
<evidence type="ECO:0000313" key="2">
    <source>
        <dbReference type="EMBL" id="BBY28064.1"/>
    </source>
</evidence>
<dbReference type="KEGG" id="msei:MSEDJ_21600"/>
<accession>A0A7I7QP22</accession>
<evidence type="ECO:0000313" key="3">
    <source>
        <dbReference type="Proteomes" id="UP000467193"/>
    </source>
</evidence>
<dbReference type="InterPro" id="IPR036388">
    <property type="entry name" value="WH-like_DNA-bd_sf"/>
</dbReference>
<dbReference type="Pfam" id="PF03861">
    <property type="entry name" value="ANTAR"/>
    <property type="match status" value="1"/>
</dbReference>
<dbReference type="EMBL" id="AP022588">
    <property type="protein sequence ID" value="BBY28064.1"/>
    <property type="molecule type" value="Genomic_DNA"/>
</dbReference>
<dbReference type="GO" id="GO:0003723">
    <property type="term" value="F:RNA binding"/>
    <property type="evidence" value="ECO:0007669"/>
    <property type="project" value="InterPro"/>
</dbReference>
<name>A0A7I7QP22_9MYCO</name>
<evidence type="ECO:0000259" key="1">
    <source>
        <dbReference type="PROSITE" id="PS50921"/>
    </source>
</evidence>
<sequence length="113" mass="11876">MWTPKPETEQETTVLEQWTRVGATGDDAVARRTLDRAEGVLMGVLGYDSAAAFMELVVTARDAGLRLTAISGALLDVASGHDGTTGAHDVVRERWGRLLPGRSGSLTEAGAPG</sequence>
<gene>
    <name evidence="2" type="ORF">MSEDJ_21600</name>
</gene>